<comment type="subunit">
    <text evidence="8">Monomer.</text>
</comment>
<dbReference type="PANTHER" id="PTHR19136:SF81">
    <property type="entry name" value="MOLYBDENUM COFACTOR GUANYLYLTRANSFERASE"/>
    <property type="match status" value="1"/>
</dbReference>
<evidence type="ECO:0000256" key="1">
    <source>
        <dbReference type="ARBA" id="ARBA00022490"/>
    </source>
</evidence>
<keyword evidence="11" id="KW-1185">Reference proteome</keyword>
<dbReference type="OrthoDB" id="9788394at2"/>
<dbReference type="NCBIfam" id="TIGR02665">
    <property type="entry name" value="molyb_mobA"/>
    <property type="match status" value="1"/>
</dbReference>
<evidence type="ECO:0000256" key="5">
    <source>
        <dbReference type="ARBA" id="ARBA00022842"/>
    </source>
</evidence>
<feature type="binding site" evidence="8">
    <location>
        <position position="118"/>
    </location>
    <ligand>
        <name>GTP</name>
        <dbReference type="ChEBI" id="CHEBI:37565"/>
    </ligand>
</feature>
<keyword evidence="3 8" id="KW-0479">Metal-binding</keyword>
<feature type="binding site" evidence="8">
    <location>
        <position position="83"/>
    </location>
    <ligand>
        <name>GTP</name>
        <dbReference type="ChEBI" id="CHEBI:37565"/>
    </ligand>
</feature>
<feature type="binding site" evidence="8">
    <location>
        <begin position="20"/>
        <end position="22"/>
    </location>
    <ligand>
        <name>GTP</name>
        <dbReference type="ChEBI" id="CHEBI:37565"/>
    </ligand>
</feature>
<keyword evidence="1 8" id="KW-0963">Cytoplasm</keyword>
<comment type="function">
    <text evidence="8">Transfers a GMP moiety from GTP to Mo-molybdopterin (Mo-MPT) cofactor (Moco or molybdenum cofactor) to form Mo-molybdopterin guanine dinucleotide (Mo-MGD) cofactor.</text>
</comment>
<dbReference type="GO" id="GO:0005525">
    <property type="term" value="F:GTP binding"/>
    <property type="evidence" value="ECO:0007669"/>
    <property type="project" value="UniProtKB-UniRule"/>
</dbReference>
<keyword evidence="2 8" id="KW-0808">Transferase</keyword>
<evidence type="ECO:0000256" key="6">
    <source>
        <dbReference type="ARBA" id="ARBA00023134"/>
    </source>
</evidence>
<dbReference type="EC" id="2.7.7.77" evidence="8"/>
<evidence type="ECO:0000313" key="11">
    <source>
        <dbReference type="Proteomes" id="UP000216998"/>
    </source>
</evidence>
<evidence type="ECO:0000256" key="2">
    <source>
        <dbReference type="ARBA" id="ARBA00022679"/>
    </source>
</evidence>
<comment type="caution">
    <text evidence="10">The sequence shown here is derived from an EMBL/GenBank/DDBJ whole genome shotgun (WGS) entry which is preliminary data.</text>
</comment>
<dbReference type="Gene3D" id="3.90.550.10">
    <property type="entry name" value="Spore Coat Polysaccharide Biosynthesis Protein SpsA, Chain A"/>
    <property type="match status" value="1"/>
</dbReference>
<keyword evidence="5 8" id="KW-0460">Magnesium</keyword>
<feature type="domain" description="MobA-like NTP transferase" evidence="9">
    <location>
        <begin position="18"/>
        <end position="177"/>
    </location>
</feature>
<dbReference type="CDD" id="cd02503">
    <property type="entry name" value="MobA"/>
    <property type="match status" value="1"/>
</dbReference>
<feature type="binding site" evidence="8">
    <location>
        <position position="33"/>
    </location>
    <ligand>
        <name>GTP</name>
        <dbReference type="ChEBI" id="CHEBI:37565"/>
    </ligand>
</feature>
<dbReference type="RefSeq" id="WP_094457051.1">
    <property type="nucleotide sequence ID" value="NZ_NOXU01000030.1"/>
</dbReference>
<proteinExistence type="inferred from homology"/>
<comment type="subcellular location">
    <subcellularLocation>
        <location evidence="8">Cytoplasm</location>
    </subcellularLocation>
</comment>
<dbReference type="Proteomes" id="UP000216998">
    <property type="component" value="Unassembled WGS sequence"/>
</dbReference>
<dbReference type="EMBL" id="NOXU01000030">
    <property type="protein sequence ID" value="OYQ33609.1"/>
    <property type="molecule type" value="Genomic_DNA"/>
</dbReference>
<comment type="cofactor">
    <cofactor evidence="8">
        <name>Mg(2+)</name>
        <dbReference type="ChEBI" id="CHEBI:18420"/>
    </cofactor>
</comment>
<keyword evidence="6 8" id="KW-0342">GTP-binding</keyword>
<sequence length="220" mass="23161">MQNSGSPAPPCPICPVLVVLAGGQAQRMGGGDKGLRLLAGTPILHHVLARARHWTDLVLLSALGDPGRFHNVDGLAFIPVLADGVPDQPGPLAGILAAMEWTAEQAPERTHVLSVPCDTPFLPAELGPMLSAKAGNGIAMAQGPDGQRQPTVALWPVALRHDLRHALVTVGLRRVGEFAARHELTLVPFPAGSGGVDPFFNINDPADLDRAEQLIRTARP</sequence>
<keyword evidence="7 8" id="KW-0501">Molybdenum cofactor biosynthesis</keyword>
<dbReference type="GO" id="GO:0005737">
    <property type="term" value="C:cytoplasm"/>
    <property type="evidence" value="ECO:0007669"/>
    <property type="project" value="UniProtKB-SubCell"/>
</dbReference>
<evidence type="ECO:0000313" key="10">
    <source>
        <dbReference type="EMBL" id="OYQ33609.1"/>
    </source>
</evidence>
<dbReference type="PANTHER" id="PTHR19136">
    <property type="entry name" value="MOLYBDENUM COFACTOR GUANYLYLTRANSFERASE"/>
    <property type="match status" value="1"/>
</dbReference>
<comment type="caution">
    <text evidence="8">Lacks conserved residue(s) required for the propagation of feature annotation.</text>
</comment>
<comment type="domain">
    <text evidence="8">The N-terminal domain determines nucleotide recognition and specific binding, while the C-terminal domain determines the specific binding to the target protein.</text>
</comment>
<evidence type="ECO:0000256" key="8">
    <source>
        <dbReference type="HAMAP-Rule" id="MF_00316"/>
    </source>
</evidence>
<reference evidence="10 11" key="1">
    <citation type="submission" date="2017-07" db="EMBL/GenBank/DDBJ databases">
        <title>Niveispirillum cyanobacteriorum sp. nov., isolated from cyanobacterial aggregates in a eutrophic lake.</title>
        <authorList>
            <person name="Cai H."/>
        </authorList>
    </citation>
    <scope>NUCLEOTIDE SEQUENCE [LARGE SCALE GENOMIC DNA]</scope>
    <source>
        <strain evidence="11">TH1-14</strain>
    </source>
</reference>
<evidence type="ECO:0000259" key="9">
    <source>
        <dbReference type="Pfam" id="PF12804"/>
    </source>
</evidence>
<dbReference type="GO" id="GO:1902758">
    <property type="term" value="P:bis(molybdopterin guanine dinucleotide)molybdenum biosynthetic process"/>
    <property type="evidence" value="ECO:0007669"/>
    <property type="project" value="TreeGrafter"/>
</dbReference>
<evidence type="ECO:0000256" key="4">
    <source>
        <dbReference type="ARBA" id="ARBA00022741"/>
    </source>
</evidence>
<dbReference type="SUPFAM" id="SSF53448">
    <property type="entry name" value="Nucleotide-diphospho-sugar transferases"/>
    <property type="match status" value="1"/>
</dbReference>
<dbReference type="Pfam" id="PF12804">
    <property type="entry name" value="NTP_transf_3"/>
    <property type="match status" value="1"/>
</dbReference>
<dbReference type="InterPro" id="IPR013482">
    <property type="entry name" value="Molybde_CF_guanTrfase"/>
</dbReference>
<keyword evidence="4 8" id="KW-0547">Nucleotide-binding</keyword>
<gene>
    <name evidence="8" type="primary">mobA</name>
    <name evidence="10" type="ORF">CHU95_14625</name>
</gene>
<dbReference type="InterPro" id="IPR029044">
    <property type="entry name" value="Nucleotide-diphossugar_trans"/>
</dbReference>
<protein>
    <recommendedName>
        <fullName evidence="8">Molybdenum cofactor guanylyltransferase</fullName>
        <shortName evidence="8">MoCo guanylyltransferase</shortName>
        <ecNumber evidence="8">2.7.7.77</ecNumber>
    </recommendedName>
    <alternativeName>
        <fullName evidence="8">GTP:molybdopterin guanylyltransferase</fullName>
    </alternativeName>
    <alternativeName>
        <fullName evidence="8">Mo-MPT guanylyltransferase</fullName>
    </alternativeName>
    <alternativeName>
        <fullName evidence="8">Molybdopterin guanylyltransferase</fullName>
    </alternativeName>
    <alternativeName>
        <fullName evidence="8">Molybdopterin-guanine dinucleotide synthase</fullName>
        <shortName evidence="8">MGD synthase</shortName>
    </alternativeName>
</protein>
<dbReference type="GO" id="GO:0046872">
    <property type="term" value="F:metal ion binding"/>
    <property type="evidence" value="ECO:0007669"/>
    <property type="project" value="UniProtKB-KW"/>
</dbReference>
<organism evidence="10 11">
    <name type="scientific">Niveispirillum lacus</name>
    <dbReference type="NCBI Taxonomy" id="1981099"/>
    <lineage>
        <taxon>Bacteria</taxon>
        <taxon>Pseudomonadati</taxon>
        <taxon>Pseudomonadota</taxon>
        <taxon>Alphaproteobacteria</taxon>
        <taxon>Rhodospirillales</taxon>
        <taxon>Azospirillaceae</taxon>
        <taxon>Niveispirillum</taxon>
    </lineage>
</organism>
<dbReference type="GO" id="GO:0061603">
    <property type="term" value="F:molybdenum cofactor guanylyltransferase activity"/>
    <property type="evidence" value="ECO:0007669"/>
    <property type="project" value="UniProtKB-EC"/>
</dbReference>
<dbReference type="InterPro" id="IPR025877">
    <property type="entry name" value="MobA-like_NTP_Trfase"/>
</dbReference>
<accession>A0A255YWQ5</accession>
<name>A0A255YWQ5_9PROT</name>
<dbReference type="AlphaFoldDB" id="A0A255YWQ5"/>
<evidence type="ECO:0000256" key="7">
    <source>
        <dbReference type="ARBA" id="ARBA00023150"/>
    </source>
</evidence>
<feature type="binding site" evidence="8">
    <location>
        <position position="118"/>
    </location>
    <ligand>
        <name>Mg(2+)</name>
        <dbReference type="ChEBI" id="CHEBI:18420"/>
    </ligand>
</feature>
<comment type="similarity">
    <text evidence="8">Belongs to the MobA family.</text>
</comment>
<evidence type="ECO:0000256" key="3">
    <source>
        <dbReference type="ARBA" id="ARBA00022723"/>
    </source>
</evidence>
<dbReference type="HAMAP" id="MF_00316">
    <property type="entry name" value="MobA"/>
    <property type="match status" value="1"/>
</dbReference>
<comment type="catalytic activity">
    <reaction evidence="8">
        <text>Mo-molybdopterin + GTP + H(+) = Mo-molybdopterin guanine dinucleotide + diphosphate</text>
        <dbReference type="Rhea" id="RHEA:34243"/>
        <dbReference type="ChEBI" id="CHEBI:15378"/>
        <dbReference type="ChEBI" id="CHEBI:33019"/>
        <dbReference type="ChEBI" id="CHEBI:37565"/>
        <dbReference type="ChEBI" id="CHEBI:71302"/>
        <dbReference type="ChEBI" id="CHEBI:71310"/>
        <dbReference type="EC" id="2.7.7.77"/>
    </reaction>
</comment>